<dbReference type="EMBL" id="JACHHT010000002">
    <property type="protein sequence ID" value="MBB6521633.1"/>
    <property type="molecule type" value="Genomic_DNA"/>
</dbReference>
<sequence length="312" mass="35492">MSKTLDLQLEGTRSHLSSLLQLRHPAQELNIYSRQYSRSVLLGQQKTTQRGRGMEFEEVRQYHAGDDVRTIDWRVTARTQVPHTKLFREERERPVLLICDLRPNMFFGSQKRFKSVQLANLAAQLAWAAIHHKDRIGGLVFDGQSQHDIRPARSKHRVMQLLNTLCEQEAQISTAKNISMADILLDSRRVARPGSAVFILSDFHDFDEAAHHQLHCLARHIDVSCIRISDPLEARLSQLQGLSISDGELRSTLQQGPELDRFAAQQMRSQDLLTQACAKSAVELLQCQTTDDPLTWLAGRFAKQKTRRAKGA</sequence>
<evidence type="ECO:0000313" key="2">
    <source>
        <dbReference type="EMBL" id="MBB6521633.1"/>
    </source>
</evidence>
<keyword evidence="3" id="KW-1185">Reference proteome</keyword>
<dbReference type="PANTHER" id="PTHR33608">
    <property type="entry name" value="BLL2464 PROTEIN"/>
    <property type="match status" value="1"/>
</dbReference>
<evidence type="ECO:0000259" key="1">
    <source>
        <dbReference type="Pfam" id="PF01882"/>
    </source>
</evidence>
<organism evidence="2 3">
    <name type="scientific">Pseudoteredinibacter isoporae</name>
    <dbReference type="NCBI Taxonomy" id="570281"/>
    <lineage>
        <taxon>Bacteria</taxon>
        <taxon>Pseudomonadati</taxon>
        <taxon>Pseudomonadota</taxon>
        <taxon>Gammaproteobacteria</taxon>
        <taxon>Cellvibrionales</taxon>
        <taxon>Cellvibrionaceae</taxon>
        <taxon>Pseudoteredinibacter</taxon>
    </lineage>
</organism>
<name>A0A7X0JTW6_9GAMM</name>
<reference evidence="2 3" key="1">
    <citation type="submission" date="2020-08" db="EMBL/GenBank/DDBJ databases">
        <title>Genomic Encyclopedia of Type Strains, Phase IV (KMG-IV): sequencing the most valuable type-strain genomes for metagenomic binning, comparative biology and taxonomic classification.</title>
        <authorList>
            <person name="Goeker M."/>
        </authorList>
    </citation>
    <scope>NUCLEOTIDE SEQUENCE [LARGE SCALE GENOMIC DNA]</scope>
    <source>
        <strain evidence="2 3">DSM 22368</strain>
    </source>
</reference>
<feature type="domain" description="DUF58" evidence="1">
    <location>
        <begin position="58"/>
        <end position="253"/>
    </location>
</feature>
<dbReference type="PANTHER" id="PTHR33608:SF12">
    <property type="entry name" value="DUF58 DOMAIN-CONTAINING PROTEIN"/>
    <property type="match status" value="1"/>
</dbReference>
<dbReference type="Pfam" id="PF01882">
    <property type="entry name" value="DUF58"/>
    <property type="match status" value="1"/>
</dbReference>
<dbReference type="InterPro" id="IPR002881">
    <property type="entry name" value="DUF58"/>
</dbReference>
<accession>A0A7X0JTW6</accession>
<dbReference type="SUPFAM" id="SSF53300">
    <property type="entry name" value="vWA-like"/>
    <property type="match status" value="1"/>
</dbReference>
<dbReference type="AlphaFoldDB" id="A0A7X0JTW6"/>
<dbReference type="InterPro" id="IPR036465">
    <property type="entry name" value="vWFA_dom_sf"/>
</dbReference>
<evidence type="ECO:0000313" key="3">
    <source>
        <dbReference type="Proteomes" id="UP000528457"/>
    </source>
</evidence>
<protein>
    <submittedName>
        <fullName evidence="2">Uncharacterized protein (DUF58 family)</fullName>
    </submittedName>
</protein>
<dbReference type="RefSeq" id="WP_166844492.1">
    <property type="nucleotide sequence ID" value="NZ_JAAONY010000002.1"/>
</dbReference>
<gene>
    <name evidence="2" type="ORF">HNR48_001918</name>
</gene>
<dbReference type="InParanoid" id="A0A7X0JTW6"/>
<comment type="caution">
    <text evidence="2">The sequence shown here is derived from an EMBL/GenBank/DDBJ whole genome shotgun (WGS) entry which is preliminary data.</text>
</comment>
<proteinExistence type="predicted"/>
<dbReference type="Proteomes" id="UP000528457">
    <property type="component" value="Unassembled WGS sequence"/>
</dbReference>